<sequence>MITCGSLSKTSSPSQNRVPCSRMHRLSASYSTAHAFCSTDGDDASTHAPYADADARHEASAADQSRSVRTSLPVTTPDVASVLFNLLRRGRCGDDDDVGMKRKN</sequence>
<protein>
    <submittedName>
        <fullName evidence="2">Uncharacterized protein</fullName>
    </submittedName>
</protein>
<evidence type="ECO:0000313" key="3">
    <source>
        <dbReference type="Proteomes" id="UP000660262"/>
    </source>
</evidence>
<dbReference type="Proteomes" id="UP000660262">
    <property type="component" value="Unassembled WGS sequence"/>
</dbReference>
<reference evidence="2" key="1">
    <citation type="submission" date="2020-10" db="EMBL/GenBank/DDBJ databases">
        <title>Unveiling of a novel bifunctional photoreceptor, Dualchrome1, isolated from a cosmopolitan green alga.</title>
        <authorList>
            <person name="Suzuki S."/>
            <person name="Kawachi M."/>
        </authorList>
    </citation>
    <scope>NUCLEOTIDE SEQUENCE</scope>
    <source>
        <strain evidence="2">NIES 2893</strain>
    </source>
</reference>
<feature type="region of interest" description="Disordered" evidence="1">
    <location>
        <begin position="1"/>
        <end position="20"/>
    </location>
</feature>
<keyword evidence="3" id="KW-1185">Reference proteome</keyword>
<feature type="compositionally biased region" description="Polar residues" evidence="1">
    <location>
        <begin position="64"/>
        <end position="74"/>
    </location>
</feature>
<feature type="compositionally biased region" description="Polar residues" evidence="1">
    <location>
        <begin position="1"/>
        <end position="18"/>
    </location>
</feature>
<name>A0A830HRE5_9CHLO</name>
<accession>A0A830HRE5</accession>
<evidence type="ECO:0000313" key="2">
    <source>
        <dbReference type="EMBL" id="GHP09528.1"/>
    </source>
</evidence>
<gene>
    <name evidence="2" type="ORF">PPROV_000826300</name>
</gene>
<organism evidence="2 3">
    <name type="scientific">Pycnococcus provasolii</name>
    <dbReference type="NCBI Taxonomy" id="41880"/>
    <lineage>
        <taxon>Eukaryota</taxon>
        <taxon>Viridiplantae</taxon>
        <taxon>Chlorophyta</taxon>
        <taxon>Pseudoscourfieldiophyceae</taxon>
        <taxon>Pseudoscourfieldiales</taxon>
        <taxon>Pycnococcaceae</taxon>
        <taxon>Pycnococcus</taxon>
    </lineage>
</organism>
<dbReference type="EMBL" id="BNJQ01000025">
    <property type="protein sequence ID" value="GHP09528.1"/>
    <property type="molecule type" value="Genomic_DNA"/>
</dbReference>
<feature type="region of interest" description="Disordered" evidence="1">
    <location>
        <begin position="47"/>
        <end position="74"/>
    </location>
</feature>
<dbReference type="AlphaFoldDB" id="A0A830HRE5"/>
<proteinExistence type="predicted"/>
<comment type="caution">
    <text evidence="2">The sequence shown here is derived from an EMBL/GenBank/DDBJ whole genome shotgun (WGS) entry which is preliminary data.</text>
</comment>
<evidence type="ECO:0000256" key="1">
    <source>
        <dbReference type="SAM" id="MobiDB-lite"/>
    </source>
</evidence>